<dbReference type="Proteomes" id="UP001141552">
    <property type="component" value="Unassembled WGS sequence"/>
</dbReference>
<name>A0A9Q0FX57_9ROSI</name>
<gene>
    <name evidence="3" type="ORF">Tsubulata_019025</name>
</gene>
<feature type="region of interest" description="Disordered" evidence="1">
    <location>
        <begin position="1"/>
        <end position="28"/>
    </location>
</feature>
<reference evidence="3" key="2">
    <citation type="journal article" date="2023" name="Plants (Basel)">
        <title>Annotation of the Turnera subulata (Passifloraceae) Draft Genome Reveals the S-Locus Evolved after the Divergence of Turneroideae from Passifloroideae in a Stepwise Manner.</title>
        <authorList>
            <person name="Henning P.M."/>
            <person name="Roalson E.H."/>
            <person name="Mir W."/>
            <person name="McCubbin A.G."/>
            <person name="Shore J.S."/>
        </authorList>
    </citation>
    <scope>NUCLEOTIDE SEQUENCE</scope>
    <source>
        <strain evidence="3">F60SS</strain>
    </source>
</reference>
<feature type="domain" description="F-box" evidence="2">
    <location>
        <begin position="33"/>
        <end position="73"/>
    </location>
</feature>
<organism evidence="3 4">
    <name type="scientific">Turnera subulata</name>
    <dbReference type="NCBI Taxonomy" id="218843"/>
    <lineage>
        <taxon>Eukaryota</taxon>
        <taxon>Viridiplantae</taxon>
        <taxon>Streptophyta</taxon>
        <taxon>Embryophyta</taxon>
        <taxon>Tracheophyta</taxon>
        <taxon>Spermatophyta</taxon>
        <taxon>Magnoliopsida</taxon>
        <taxon>eudicotyledons</taxon>
        <taxon>Gunneridae</taxon>
        <taxon>Pentapetalae</taxon>
        <taxon>rosids</taxon>
        <taxon>fabids</taxon>
        <taxon>Malpighiales</taxon>
        <taxon>Passifloraceae</taxon>
        <taxon>Turnera</taxon>
    </lineage>
</organism>
<dbReference type="SMART" id="SM00256">
    <property type="entry name" value="FBOX"/>
    <property type="match status" value="1"/>
</dbReference>
<dbReference type="InterPro" id="IPR001810">
    <property type="entry name" value="F-box_dom"/>
</dbReference>
<comment type="caution">
    <text evidence="3">The sequence shown here is derived from an EMBL/GenBank/DDBJ whole genome shotgun (WGS) entry which is preliminary data.</text>
</comment>
<protein>
    <recommendedName>
        <fullName evidence="2">F-box domain-containing protein</fullName>
    </recommendedName>
</protein>
<evidence type="ECO:0000259" key="2">
    <source>
        <dbReference type="SMART" id="SM00256"/>
    </source>
</evidence>
<evidence type="ECO:0000256" key="1">
    <source>
        <dbReference type="SAM" id="MobiDB-lite"/>
    </source>
</evidence>
<dbReference type="Gene3D" id="1.20.1280.50">
    <property type="match status" value="1"/>
</dbReference>
<sequence>MQSGGSQPISSPPPPPNRQPPPSSVSAANTVSYNEDLLRQILIHLPYQSLGKCRCVSKHWYSFISHLPPRIYNIHCGLLLLTSNPRPQKYDRYQSQSRQKYEYEYVPLDSTLGNGSTVAAPYLSVA</sequence>
<accession>A0A9Q0FX57</accession>
<dbReference type="SUPFAM" id="SSF81383">
    <property type="entry name" value="F-box domain"/>
    <property type="match status" value="1"/>
</dbReference>
<dbReference type="AlphaFoldDB" id="A0A9Q0FX57"/>
<evidence type="ECO:0000313" key="3">
    <source>
        <dbReference type="EMBL" id="KAJ4839523.1"/>
    </source>
</evidence>
<reference evidence="3" key="1">
    <citation type="submission" date="2022-02" db="EMBL/GenBank/DDBJ databases">
        <authorList>
            <person name="Henning P.M."/>
            <person name="McCubbin A.G."/>
            <person name="Shore J.S."/>
        </authorList>
    </citation>
    <scope>NUCLEOTIDE SEQUENCE</scope>
    <source>
        <strain evidence="3">F60SS</strain>
        <tissue evidence="3">Leaves</tissue>
    </source>
</reference>
<dbReference type="OrthoDB" id="605328at2759"/>
<dbReference type="InterPro" id="IPR036047">
    <property type="entry name" value="F-box-like_dom_sf"/>
</dbReference>
<evidence type="ECO:0000313" key="4">
    <source>
        <dbReference type="Proteomes" id="UP001141552"/>
    </source>
</evidence>
<dbReference type="Pfam" id="PF00646">
    <property type="entry name" value="F-box"/>
    <property type="match status" value="1"/>
</dbReference>
<feature type="compositionally biased region" description="Pro residues" evidence="1">
    <location>
        <begin position="10"/>
        <end position="23"/>
    </location>
</feature>
<keyword evidence="4" id="KW-1185">Reference proteome</keyword>
<proteinExistence type="predicted"/>
<dbReference type="EMBL" id="JAKUCV010003294">
    <property type="protein sequence ID" value="KAJ4839523.1"/>
    <property type="molecule type" value="Genomic_DNA"/>
</dbReference>